<dbReference type="Pfam" id="PF17802">
    <property type="entry name" value="SpaA"/>
    <property type="match status" value="6"/>
</dbReference>
<evidence type="ECO:0000313" key="11">
    <source>
        <dbReference type="EMBL" id="MDB8738346.1"/>
    </source>
</evidence>
<evidence type="ECO:0000256" key="4">
    <source>
        <dbReference type="ARBA" id="ARBA00022801"/>
    </source>
</evidence>
<dbReference type="NCBIfam" id="TIGR03064">
    <property type="entry name" value="sortase_srtB"/>
    <property type="match status" value="1"/>
</dbReference>
<keyword evidence="4 11" id="KW-0378">Hydrolase</keyword>
<dbReference type="EMBL" id="JAQMLR010000004">
    <property type="protein sequence ID" value="MDB8738346.1"/>
    <property type="molecule type" value="Genomic_DNA"/>
</dbReference>
<organism evidence="11 12">
    <name type="scientific">Mediterraneibacter gnavus</name>
    <name type="common">Ruminococcus gnavus</name>
    <dbReference type="NCBI Taxonomy" id="33038"/>
    <lineage>
        <taxon>Bacteria</taxon>
        <taxon>Bacillati</taxon>
        <taxon>Bacillota</taxon>
        <taxon>Clostridia</taxon>
        <taxon>Lachnospirales</taxon>
        <taxon>Lachnospiraceae</taxon>
        <taxon>Mediterraneibacter</taxon>
    </lineage>
</organism>
<comment type="caution">
    <text evidence="11">The sequence shown here is derived from an EMBL/GenBank/DDBJ whole genome shotgun (WGS) entry which is preliminary data.</text>
</comment>
<evidence type="ECO:0000259" key="10">
    <source>
        <dbReference type="Pfam" id="PF17802"/>
    </source>
</evidence>
<keyword evidence="7" id="KW-1133">Transmembrane helix</keyword>
<feature type="domain" description="SpaA-like prealbumin fold" evidence="10">
    <location>
        <begin position="1218"/>
        <end position="1304"/>
    </location>
</feature>
<dbReference type="Proteomes" id="UP001211731">
    <property type="component" value="Unassembled WGS sequence"/>
</dbReference>
<feature type="chain" id="PRO_5044217770" evidence="8">
    <location>
        <begin position="36"/>
        <end position="1639"/>
    </location>
</feature>
<evidence type="ECO:0000313" key="12">
    <source>
        <dbReference type="Proteomes" id="UP001211731"/>
    </source>
</evidence>
<dbReference type="EC" id="3.4.22.71" evidence="11"/>
<evidence type="ECO:0000256" key="3">
    <source>
        <dbReference type="ARBA" id="ARBA00022729"/>
    </source>
</evidence>
<dbReference type="CDD" id="cd05826">
    <property type="entry name" value="Sortase_B"/>
    <property type="match status" value="1"/>
</dbReference>
<feature type="region of interest" description="Disordered" evidence="6">
    <location>
        <begin position="1425"/>
        <end position="1444"/>
    </location>
</feature>
<feature type="domain" description="SpaA-like prealbumin fold" evidence="10">
    <location>
        <begin position="1126"/>
        <end position="1203"/>
    </location>
</feature>
<dbReference type="Pfam" id="PF08341">
    <property type="entry name" value="TED"/>
    <property type="match status" value="1"/>
</dbReference>
<feature type="domain" description="Thioester" evidence="9">
    <location>
        <begin position="101"/>
        <end position="217"/>
    </location>
</feature>
<dbReference type="PANTHER" id="PTHR36108:SF13">
    <property type="entry name" value="COLOSSIN-B-RELATED"/>
    <property type="match status" value="1"/>
</dbReference>
<feature type="domain" description="SpaA-like prealbumin fold" evidence="10">
    <location>
        <begin position="797"/>
        <end position="858"/>
    </location>
</feature>
<sequence>MGKTNIHHRSGFMRLLAALLCAVCVFGLVPTQAFALSPGQKASSWLGDNYVGSDGQYYYAPAPYTYLVYHSDGTMDVKSSSGGSAYRHYMLTASDGSSQQVYCVESGVPYHTSENTYTSESGTNSNYLNLLPAEARRGITLTAIYGWKPGARLPVPGINEDDYKIATQVILWEYQQQLRSDPYSRHGNGHADANQYFSIIAGRPAEKAYNWILSQVASHSTVPSFTSTRKSEAPELELKWDTEKKIYTLTVTDTNNLNINLETVKGSGVSVSRSGNKYTFTSKNMIMDPVTFEFRKDIPVANDMLIWGRPGYQTMMTGASDPVSFFVKIKTETYGTGKIVKTSEDGIVSGISFNISGTDILGNKVNETVTTGENGQVKKRLFPGTYLVTEIPVDRYVTPPAQYVTIESGQTAAVHFSNILKKFRVHVVKTDAETGTAQGDATLAGATYGIFNNGELVDTYTTGSDGSFMTRYYVCGDSWTVREIEPSTGYLLNDTVYEVGASPTLYEVELNTTENQVTETVIYGNIQLVKHTDDLDPDVSEGENTDEPNEGIVERPEADAVFEVYLKAAGSYENAKESERDLLTTDGDGFAASKMLPYGRYTVHQTAGEEGKALIPDFTVFISSNGQTYSYILNNRTITARLKVEKCDAETGNIIPVPGTGFQVKDLSTGEFVTQEIYYPNPETLDTFYVSDEGWLMLPEPLHTGDYELYEVAAPYGYVLSSEPVPFTIDGSESVVTVTQHNMPQKGQLTITKTGEVFASVQENDGLYQPVYEVMGLPGAVYDVIADEDIYTGDGTLRAAKDTVVETLTTGEDGTAASGLLYLGRYRLEERQAPAGMVLNSQPEYAELTYAGETVEVTQIVVGLYDERQKVAVSLSKELETDELFGLGMNEEYKDISFGLYASADLTALDGSVIPAGGLLEVVSVDPDEAGGYDASFASDLPFGSYYVKERTTNSAYILSDTEYPVVFEYAGQDAALVQILVNEGEPISNDLLRGRVDGVKVGENPEGGDDVKLSGALIGLFQPDTEEFTEENALLTVTTGEDGSFAFENIPYGHWIVKEISAPALYTVSQEQHHIYIGVDGQSIEIRVENTLIRGSVQVMKTEAVDEPSPVEKENEDKNTFLRFLSGAVFDLYEDTNGSKELDSEDKKLGTLKEADAGYHTAENLLAGGYFIKESKAPEGYQLDENAYYFEITEDGQTVVVENGEAGRGFTNEAYRGNLKITKDSSDGRKDGFAFEVKSADGSYCETFTTPKSGVIEVTGLRVGIYTVTEINNRASKDYIIPDAATVEIKAEETATVQFFNEKPEKPEEPKNPDNPKTPDNPSNPSTPSNPGKPVPQTGDDAFIFLYGCLLALAVIGGGVFTVFYFKKGKYEKTSPKKKAVGITVVSLCVLLAFGSGFLMVRDLNQYTKSAGAYDELAENVELPEPAEASEETAGGAETDGEDSGVILPVVDFEALKKNGPDIIGWITLPDSAINYPVTQTDNNEYYLRHLYDGTYNKAGCLFADYENQADFSDRNTIIYGHNMRDGSMFAVLNQYDGQPYFDTHRQMYLVTPTGGYVMEIFSAFAAKPAESGSDTSPWRLNWKDDGAYTTWLRAMAERSVVETDVSVTSSDKVLTLSTCTPGGASRFIVMGKLVEVQ</sequence>
<evidence type="ECO:0000256" key="6">
    <source>
        <dbReference type="SAM" id="MobiDB-lite"/>
    </source>
</evidence>
<dbReference type="InterPro" id="IPR009835">
    <property type="entry name" value="SrtB"/>
</dbReference>
<feature type="active site" description="Proton donor/acceptor" evidence="5">
    <location>
        <position position="1523"/>
    </location>
</feature>
<feature type="domain" description="SpaA-like prealbumin fold" evidence="10">
    <location>
        <begin position="1012"/>
        <end position="1092"/>
    </location>
</feature>
<name>A0AB35J3Q2_MEDGN</name>
<keyword evidence="7" id="KW-0472">Membrane</keyword>
<evidence type="ECO:0000256" key="2">
    <source>
        <dbReference type="ARBA" id="ARBA00022525"/>
    </source>
</evidence>
<dbReference type="Pfam" id="PF04203">
    <property type="entry name" value="Sortase"/>
    <property type="match status" value="1"/>
</dbReference>
<feature type="domain" description="SpaA-like prealbumin fold" evidence="10">
    <location>
        <begin position="642"/>
        <end position="741"/>
    </location>
</feature>
<keyword evidence="7" id="KW-0812">Transmembrane</keyword>
<feature type="compositionally biased region" description="Low complexity" evidence="6">
    <location>
        <begin position="1425"/>
        <end position="1438"/>
    </location>
</feature>
<dbReference type="InterPro" id="IPR013552">
    <property type="entry name" value="Thioester_dom"/>
</dbReference>
<dbReference type="InterPro" id="IPR013783">
    <property type="entry name" value="Ig-like_fold"/>
</dbReference>
<dbReference type="PANTHER" id="PTHR36108">
    <property type="entry name" value="COLOSSIN-B-RELATED"/>
    <property type="match status" value="1"/>
</dbReference>
<dbReference type="InterPro" id="IPR005754">
    <property type="entry name" value="Sortase"/>
</dbReference>
<dbReference type="SUPFAM" id="SSF49478">
    <property type="entry name" value="Cna protein B-type domain"/>
    <property type="match status" value="1"/>
</dbReference>
<proteinExistence type="inferred from homology"/>
<feature type="transmembrane region" description="Helical" evidence="7">
    <location>
        <begin position="1345"/>
        <end position="1367"/>
    </location>
</feature>
<evidence type="ECO:0000256" key="7">
    <source>
        <dbReference type="SAM" id="Phobius"/>
    </source>
</evidence>
<dbReference type="InterPro" id="IPR041033">
    <property type="entry name" value="SpaA_PFL_dom_1"/>
</dbReference>
<comment type="similarity">
    <text evidence="1">Belongs to the serine-aspartate repeat-containing protein (SDr) family.</text>
</comment>
<dbReference type="Gene3D" id="2.40.260.10">
    <property type="entry name" value="Sortase"/>
    <property type="match status" value="1"/>
</dbReference>
<evidence type="ECO:0000256" key="8">
    <source>
        <dbReference type="SAM" id="SignalP"/>
    </source>
</evidence>
<keyword evidence="3 8" id="KW-0732">Signal</keyword>
<protein>
    <submittedName>
        <fullName evidence="11">Class B sortase</fullName>
        <ecNumber evidence="11">3.4.22.71</ecNumber>
    </submittedName>
</protein>
<feature type="compositionally biased region" description="Low complexity" evidence="6">
    <location>
        <begin position="1319"/>
        <end position="1331"/>
    </location>
</feature>
<feature type="signal peptide" evidence="8">
    <location>
        <begin position="1"/>
        <end position="35"/>
    </location>
</feature>
<dbReference type="InterPro" id="IPR023365">
    <property type="entry name" value="Sortase_dom-sf"/>
</dbReference>
<evidence type="ECO:0000256" key="5">
    <source>
        <dbReference type="PIRSR" id="PIRSR605754-1"/>
    </source>
</evidence>
<evidence type="ECO:0000259" key="9">
    <source>
        <dbReference type="Pfam" id="PF08341"/>
    </source>
</evidence>
<feature type="domain" description="SpaA-like prealbumin fold" evidence="10">
    <location>
        <begin position="426"/>
        <end position="503"/>
    </location>
</feature>
<feature type="active site" description="Acyl-thioester intermediate" evidence="5">
    <location>
        <position position="1621"/>
    </location>
</feature>
<dbReference type="Gene3D" id="2.60.40.10">
    <property type="entry name" value="Immunoglobulins"/>
    <property type="match status" value="8"/>
</dbReference>
<feature type="transmembrane region" description="Helical" evidence="7">
    <location>
        <begin position="1381"/>
        <end position="1402"/>
    </location>
</feature>
<dbReference type="GO" id="GO:0016787">
    <property type="term" value="F:hydrolase activity"/>
    <property type="evidence" value="ECO:0007669"/>
    <property type="project" value="UniProtKB-KW"/>
</dbReference>
<reference evidence="11" key="1">
    <citation type="submission" date="2023-01" db="EMBL/GenBank/DDBJ databases">
        <title>Human gut microbiome strain richness.</title>
        <authorList>
            <person name="Chen-Liaw A."/>
        </authorList>
    </citation>
    <scope>NUCLEOTIDE SEQUENCE</scope>
    <source>
        <strain evidence="11">1001217st1_A9_1001217B_191108</strain>
    </source>
</reference>
<keyword evidence="2" id="KW-0964">Secreted</keyword>
<evidence type="ECO:0000256" key="1">
    <source>
        <dbReference type="ARBA" id="ARBA00007257"/>
    </source>
</evidence>
<dbReference type="SUPFAM" id="SSF63817">
    <property type="entry name" value="Sortase"/>
    <property type="match status" value="1"/>
</dbReference>
<feature type="region of interest" description="Disordered" evidence="6">
    <location>
        <begin position="1299"/>
        <end position="1336"/>
    </location>
</feature>
<accession>A0AB35J3Q2</accession>
<dbReference type="RefSeq" id="WP_205487603.1">
    <property type="nucleotide sequence ID" value="NZ_JAQMLO010000007.1"/>
</dbReference>
<gene>
    <name evidence="11" type="primary">srtB</name>
    <name evidence="11" type="ORF">PNU63_06080</name>
</gene>
<feature type="compositionally biased region" description="Basic and acidic residues" evidence="6">
    <location>
        <begin position="1303"/>
        <end position="1315"/>
    </location>
</feature>